<keyword evidence="1" id="KW-0282">Flagellum</keyword>
<sequence>MMIAIRIAALIIALILVVAWCYYRIRLVKARKEGQKLQARLKQKEAEDAKNNR</sequence>
<evidence type="ECO:0000313" key="1">
    <source>
        <dbReference type="EMBL" id="MBP2056975.1"/>
    </source>
</evidence>
<dbReference type="Proteomes" id="UP001519292">
    <property type="component" value="Unassembled WGS sequence"/>
</dbReference>
<reference evidence="1 2" key="1">
    <citation type="submission" date="2021-03" db="EMBL/GenBank/DDBJ databases">
        <title>Genomic Encyclopedia of Type Strains, Phase IV (KMG-IV): sequencing the most valuable type-strain genomes for metagenomic binning, comparative biology and taxonomic classification.</title>
        <authorList>
            <person name="Goeker M."/>
        </authorList>
    </citation>
    <scope>NUCLEOTIDE SEQUENCE [LARGE SCALE GENOMIC DNA]</scope>
    <source>
        <strain evidence="1 2">DSM 101872</strain>
    </source>
</reference>
<protein>
    <submittedName>
        <fullName evidence="1">Flagellar biogenesis protein FliO</fullName>
    </submittedName>
</protein>
<organism evidence="1 2">
    <name type="scientific">Lactobacillus colini</name>
    <dbReference type="NCBI Taxonomy" id="1819254"/>
    <lineage>
        <taxon>Bacteria</taxon>
        <taxon>Bacillati</taxon>
        <taxon>Bacillota</taxon>
        <taxon>Bacilli</taxon>
        <taxon>Lactobacillales</taxon>
        <taxon>Lactobacillaceae</taxon>
        <taxon>Lactobacillus</taxon>
    </lineage>
</organism>
<proteinExistence type="predicted"/>
<keyword evidence="1" id="KW-0969">Cilium</keyword>
<keyword evidence="2" id="KW-1185">Reference proteome</keyword>
<comment type="caution">
    <text evidence="1">The sequence shown here is derived from an EMBL/GenBank/DDBJ whole genome shotgun (WGS) entry which is preliminary data.</text>
</comment>
<gene>
    <name evidence="1" type="ORF">J2Z60_000137</name>
</gene>
<keyword evidence="1" id="KW-0966">Cell projection</keyword>
<accession>A0ABS4MBE0</accession>
<dbReference type="EMBL" id="JAGGLU010000001">
    <property type="protein sequence ID" value="MBP2056975.1"/>
    <property type="molecule type" value="Genomic_DNA"/>
</dbReference>
<name>A0ABS4MBE0_9LACO</name>
<evidence type="ECO:0000313" key="2">
    <source>
        <dbReference type="Proteomes" id="UP001519292"/>
    </source>
</evidence>